<dbReference type="CDD" id="cd20625">
    <property type="entry name" value="CYP164-like"/>
    <property type="match status" value="1"/>
</dbReference>
<keyword evidence="4 7" id="KW-0560">Oxidoreductase</keyword>
<dbReference type="Proteomes" id="UP000238348">
    <property type="component" value="Chromosome"/>
</dbReference>
<keyword evidence="2 7" id="KW-0349">Heme</keyword>
<evidence type="ECO:0000256" key="3">
    <source>
        <dbReference type="ARBA" id="ARBA00022723"/>
    </source>
</evidence>
<evidence type="ECO:0000256" key="4">
    <source>
        <dbReference type="ARBA" id="ARBA00023002"/>
    </source>
</evidence>
<dbReference type="PANTHER" id="PTHR46696">
    <property type="entry name" value="P450, PUTATIVE (EUROFUNG)-RELATED"/>
    <property type="match status" value="1"/>
</dbReference>
<dbReference type="GO" id="GO:0020037">
    <property type="term" value="F:heme binding"/>
    <property type="evidence" value="ECO:0007669"/>
    <property type="project" value="InterPro"/>
</dbReference>
<proteinExistence type="inferred from homology"/>
<dbReference type="EMBL" id="CP012673">
    <property type="protein sequence ID" value="AUX45209.1"/>
    <property type="molecule type" value="Genomic_DNA"/>
</dbReference>
<keyword evidence="5 7" id="KW-0408">Iron</keyword>
<dbReference type="InterPro" id="IPR001128">
    <property type="entry name" value="Cyt_P450"/>
</dbReference>
<accession>A0A2L0F155</accession>
<comment type="similarity">
    <text evidence="1 7">Belongs to the cytochrome P450 family.</text>
</comment>
<dbReference type="GO" id="GO:0004497">
    <property type="term" value="F:monooxygenase activity"/>
    <property type="evidence" value="ECO:0007669"/>
    <property type="project" value="UniProtKB-KW"/>
</dbReference>
<organism evidence="8 9">
    <name type="scientific">Sorangium cellulosum</name>
    <name type="common">Polyangium cellulosum</name>
    <dbReference type="NCBI Taxonomy" id="56"/>
    <lineage>
        <taxon>Bacteria</taxon>
        <taxon>Pseudomonadati</taxon>
        <taxon>Myxococcota</taxon>
        <taxon>Polyangia</taxon>
        <taxon>Polyangiales</taxon>
        <taxon>Polyangiaceae</taxon>
        <taxon>Sorangium</taxon>
    </lineage>
</organism>
<dbReference type="SUPFAM" id="SSF48264">
    <property type="entry name" value="Cytochrome P450"/>
    <property type="match status" value="1"/>
</dbReference>
<dbReference type="PRINTS" id="PR00359">
    <property type="entry name" value="BP450"/>
</dbReference>
<evidence type="ECO:0000256" key="6">
    <source>
        <dbReference type="ARBA" id="ARBA00023033"/>
    </source>
</evidence>
<evidence type="ECO:0000256" key="1">
    <source>
        <dbReference type="ARBA" id="ARBA00010617"/>
    </source>
</evidence>
<evidence type="ECO:0000313" key="9">
    <source>
        <dbReference type="Proteomes" id="UP000238348"/>
    </source>
</evidence>
<dbReference type="FunFam" id="1.10.630.10:FF:000018">
    <property type="entry name" value="Cytochrome P450 monooxygenase"/>
    <property type="match status" value="1"/>
</dbReference>
<protein>
    <submittedName>
        <fullName evidence="8">Cytochrome P450</fullName>
    </submittedName>
</protein>
<dbReference type="InterPro" id="IPR017972">
    <property type="entry name" value="Cyt_P450_CS"/>
</dbReference>
<evidence type="ECO:0000256" key="5">
    <source>
        <dbReference type="ARBA" id="ARBA00023004"/>
    </source>
</evidence>
<dbReference type="GO" id="GO:0005506">
    <property type="term" value="F:iron ion binding"/>
    <property type="evidence" value="ECO:0007669"/>
    <property type="project" value="InterPro"/>
</dbReference>
<dbReference type="PANTHER" id="PTHR46696:SF3">
    <property type="entry name" value="PULCHERRIMINIC ACID SYNTHASE"/>
    <property type="match status" value="1"/>
</dbReference>
<evidence type="ECO:0000256" key="2">
    <source>
        <dbReference type="ARBA" id="ARBA00022617"/>
    </source>
</evidence>
<dbReference type="Gene3D" id="1.10.630.10">
    <property type="entry name" value="Cytochrome P450"/>
    <property type="match status" value="1"/>
</dbReference>
<keyword evidence="3 7" id="KW-0479">Metal-binding</keyword>
<gene>
    <name evidence="8" type="ORF">SOCE26_066900</name>
</gene>
<dbReference type="RefSeq" id="WP_104983624.1">
    <property type="nucleotide sequence ID" value="NZ_CP012673.1"/>
</dbReference>
<dbReference type="AlphaFoldDB" id="A0A2L0F155"/>
<dbReference type="GO" id="GO:0016705">
    <property type="term" value="F:oxidoreductase activity, acting on paired donors, with incorporation or reduction of molecular oxygen"/>
    <property type="evidence" value="ECO:0007669"/>
    <property type="project" value="InterPro"/>
</dbReference>
<dbReference type="InterPro" id="IPR036396">
    <property type="entry name" value="Cyt_P450_sf"/>
</dbReference>
<dbReference type="Pfam" id="PF00067">
    <property type="entry name" value="p450"/>
    <property type="match status" value="1"/>
</dbReference>
<evidence type="ECO:0000313" key="8">
    <source>
        <dbReference type="EMBL" id="AUX45209.1"/>
    </source>
</evidence>
<sequence length="406" mass="44837">MAVTSGFDLTSERFFADPFPTLDRLRTEAPVYFLEPLQCFLITAPADIEGLVRDSSFTARRATALLGGLGMLGEDELSRKTFDSLSRLAFFQDPPRHTQLRQLIMKGFSPSAVEWMRPRVVGLVQRAIEEARRDGEMDVVSAFSEAVALNTLAEMFVIPEADRPQFMRWSTDLLKLAGGGVSSEEQKRAVKQSCCDMVDYMMRLVEERRKAPGEDVASRFIAAEDGDTELAGEAAMQCFQMVAAGFVTSVNQIANTVLALLNHPAELAKLREAPGLVRGAVEESLRFEPSVLSLSRMCASDTEIRGARVSEGQFVFAMIAAANRDPGLFSEPDRFDITRQQSRHLTFGSGAHYCPGAPLIRMEVEESLRALLALPRWELAEQTLSYAGSNLQDRGPSSLRVRFPAA</sequence>
<name>A0A2L0F155_SORCE</name>
<dbReference type="PROSITE" id="PS00086">
    <property type="entry name" value="CYTOCHROME_P450"/>
    <property type="match status" value="1"/>
</dbReference>
<evidence type="ECO:0000256" key="7">
    <source>
        <dbReference type="RuleBase" id="RU000461"/>
    </source>
</evidence>
<dbReference type="InterPro" id="IPR002397">
    <property type="entry name" value="Cyt_P450_B"/>
</dbReference>
<dbReference type="OrthoDB" id="4511384at2"/>
<reference evidence="8 9" key="1">
    <citation type="submission" date="2015-09" db="EMBL/GenBank/DDBJ databases">
        <title>Sorangium comparison.</title>
        <authorList>
            <person name="Zaburannyi N."/>
            <person name="Bunk B."/>
            <person name="Overmann J."/>
            <person name="Mueller R."/>
        </authorList>
    </citation>
    <scope>NUCLEOTIDE SEQUENCE [LARGE SCALE GENOMIC DNA]</scope>
    <source>
        <strain evidence="8 9">So ce26</strain>
    </source>
</reference>
<keyword evidence="6 7" id="KW-0503">Monooxygenase</keyword>